<dbReference type="EMBL" id="JAPDDR010000007">
    <property type="protein sequence ID" value="MCW1914779.1"/>
    <property type="molecule type" value="Genomic_DNA"/>
</dbReference>
<proteinExistence type="predicted"/>
<organism evidence="1 2">
    <name type="scientific">Luteolibacter rhizosphaerae</name>
    <dbReference type="NCBI Taxonomy" id="2989719"/>
    <lineage>
        <taxon>Bacteria</taxon>
        <taxon>Pseudomonadati</taxon>
        <taxon>Verrucomicrobiota</taxon>
        <taxon>Verrucomicrobiia</taxon>
        <taxon>Verrucomicrobiales</taxon>
        <taxon>Verrucomicrobiaceae</taxon>
        <taxon>Luteolibacter</taxon>
    </lineage>
</organism>
<dbReference type="Proteomes" id="UP001165653">
    <property type="component" value="Unassembled WGS sequence"/>
</dbReference>
<keyword evidence="2" id="KW-1185">Reference proteome</keyword>
<evidence type="ECO:0000313" key="2">
    <source>
        <dbReference type="Proteomes" id="UP001165653"/>
    </source>
</evidence>
<evidence type="ECO:0000313" key="1">
    <source>
        <dbReference type="EMBL" id="MCW1914779.1"/>
    </source>
</evidence>
<name>A0ABT3G4J9_9BACT</name>
<protein>
    <submittedName>
        <fullName evidence="1">Uncharacterized protein</fullName>
    </submittedName>
</protein>
<sequence length="277" mass="30092">MAAIGMGALLQTAAAQQPAPPPQPKKSFKDAKVVSNGENMIRPNPYDKFIALDAALGADAIKWKEVMNRTQVSVDPDALKDTKVAIPAVLGFRICDGIMAIKARDSEKLNSCANDIEKLGKKLGVTDGDLKRAKIVRSFANRGEWGRVFLELGYLQQDIEAVLQRQAGEGGKAPVRKILYAAGWLQGARYTSGLVRDNYNPKTAGILREPLLVKELKSDLDSTGLEADPIVKRMSETLGELQKLVNVELRAPLPEESVIKMADLAAKTVIESSKEAK</sequence>
<reference evidence="1" key="1">
    <citation type="submission" date="2022-10" db="EMBL/GenBank/DDBJ databases">
        <title>Luteolibacter sp. GHJ8, whole genome shotgun sequencing project.</title>
        <authorList>
            <person name="Zhao G."/>
            <person name="Shen L."/>
        </authorList>
    </citation>
    <scope>NUCLEOTIDE SEQUENCE</scope>
    <source>
        <strain evidence="1">GHJ8</strain>
    </source>
</reference>
<gene>
    <name evidence="1" type="ORF">OJ996_14425</name>
</gene>
<comment type="caution">
    <text evidence="1">The sequence shown here is derived from an EMBL/GenBank/DDBJ whole genome shotgun (WGS) entry which is preliminary data.</text>
</comment>
<accession>A0ABT3G4J9</accession>